<evidence type="ECO:0000313" key="4">
    <source>
        <dbReference type="Proteomes" id="UP001280897"/>
    </source>
</evidence>
<dbReference type="GO" id="GO:0019748">
    <property type="term" value="P:secondary metabolic process"/>
    <property type="evidence" value="ECO:0007669"/>
    <property type="project" value="TreeGrafter"/>
</dbReference>
<evidence type="ECO:0000259" key="2">
    <source>
        <dbReference type="Pfam" id="PF04909"/>
    </source>
</evidence>
<name>A0AAW8YGJ8_PEDAC</name>
<reference evidence="3" key="2">
    <citation type="submission" date="2023-10" db="EMBL/GenBank/DDBJ databases">
        <authorList>
            <person name="Khurajog B."/>
        </authorList>
    </citation>
    <scope>NUCLEOTIDE SEQUENCE</scope>
    <source>
        <strain evidence="3">BF9</strain>
    </source>
</reference>
<keyword evidence="1" id="KW-0456">Lyase</keyword>
<gene>
    <name evidence="3" type="ORF">R0G89_04205</name>
</gene>
<dbReference type="GO" id="GO:0016831">
    <property type="term" value="F:carboxy-lyase activity"/>
    <property type="evidence" value="ECO:0007669"/>
    <property type="project" value="InterPro"/>
</dbReference>
<evidence type="ECO:0000256" key="1">
    <source>
        <dbReference type="ARBA" id="ARBA00023239"/>
    </source>
</evidence>
<proteinExistence type="predicted"/>
<dbReference type="GO" id="GO:0005737">
    <property type="term" value="C:cytoplasm"/>
    <property type="evidence" value="ECO:0007669"/>
    <property type="project" value="TreeGrafter"/>
</dbReference>
<dbReference type="EMBL" id="JAWJAV010000002">
    <property type="protein sequence ID" value="MDV2620933.1"/>
    <property type="molecule type" value="Genomic_DNA"/>
</dbReference>
<organism evidence="3 4">
    <name type="scientific">Pediococcus acidilactici</name>
    <dbReference type="NCBI Taxonomy" id="1254"/>
    <lineage>
        <taxon>Bacteria</taxon>
        <taxon>Bacillati</taxon>
        <taxon>Bacillota</taxon>
        <taxon>Bacilli</taxon>
        <taxon>Lactobacillales</taxon>
        <taxon>Lactobacillaceae</taxon>
        <taxon>Pediococcus</taxon>
        <taxon>Pediococcus acidilactici group</taxon>
    </lineage>
</organism>
<dbReference type="GO" id="GO:0016787">
    <property type="term" value="F:hydrolase activity"/>
    <property type="evidence" value="ECO:0007669"/>
    <property type="project" value="InterPro"/>
</dbReference>
<accession>A0AAW8YGJ8</accession>
<dbReference type="PANTHER" id="PTHR21240">
    <property type="entry name" value="2-AMINO-3-CARBOXYLMUCONATE-6-SEMIALDEHYDE DECARBOXYLASE"/>
    <property type="match status" value="1"/>
</dbReference>
<dbReference type="AlphaFoldDB" id="A0AAW8YGJ8"/>
<protein>
    <submittedName>
        <fullName evidence="3">Amidohydrolase family protein</fullName>
    </submittedName>
</protein>
<dbReference type="Gene3D" id="3.20.20.140">
    <property type="entry name" value="Metal-dependent hydrolases"/>
    <property type="match status" value="1"/>
</dbReference>
<dbReference type="InterPro" id="IPR032465">
    <property type="entry name" value="ACMSD"/>
</dbReference>
<dbReference type="InterPro" id="IPR006680">
    <property type="entry name" value="Amidohydro-rel"/>
</dbReference>
<evidence type="ECO:0000313" key="3">
    <source>
        <dbReference type="EMBL" id="MDV2620933.1"/>
    </source>
</evidence>
<dbReference type="SUPFAM" id="SSF51556">
    <property type="entry name" value="Metallo-dependent hydrolases"/>
    <property type="match status" value="1"/>
</dbReference>
<comment type="caution">
    <text evidence="3">The sequence shown here is derived from an EMBL/GenBank/DDBJ whole genome shotgun (WGS) entry which is preliminary data.</text>
</comment>
<dbReference type="RefSeq" id="WP_240463931.1">
    <property type="nucleotide sequence ID" value="NZ_CP050079.1"/>
</dbReference>
<sequence length="305" mass="34783">MVDVYAHVLTPNYLAEILKIAPNALKNNEWMQNPLLTDIKKRVKTMTEDQQEIISMVNLNPEDWVAPNLAASLCQSANAELIERVEAQPKHFVGAVAMLPMNNIPAALSIIDHQVANNKALVGVQLFTRAMKKPITDPKYEPIFEKMAGLGKPIWLHPVFDERKSDNNLTFSWEYEQTIAMNNIVNNGYFEKYPNLKIIVHHAGAMMPYFAQRIYYIQGKHNYEDFKKFYVDTALLGNPKALEMAVEFFGERHVLFGTDTPLGVKPDGPTQIIKKAIQTSSLTKQQKRKIFVENWQDLIINKLKG</sequence>
<feature type="domain" description="Amidohydrolase-related" evidence="2">
    <location>
        <begin position="3"/>
        <end position="294"/>
    </location>
</feature>
<reference evidence="3" key="1">
    <citation type="journal article" date="2023" name="PeerJ">
        <title>Selection and evaluation of lactic acid bacteria from chicken feces in Thailand as potential probiotics.</title>
        <authorList>
            <person name="Khurajog B."/>
            <person name="Disastra Y."/>
            <person name="Lawwyne L.D."/>
            <person name="Sirichokchatchawan W."/>
            <person name="Niyomtham W."/>
            <person name="Yindee J."/>
            <person name="Hampson D.J."/>
            <person name="Prapasarakul N."/>
        </authorList>
    </citation>
    <scope>NUCLEOTIDE SEQUENCE</scope>
    <source>
        <strain evidence="3">BF9</strain>
    </source>
</reference>
<dbReference type="PANTHER" id="PTHR21240:SF28">
    <property type="entry name" value="ISO-OROTATE DECARBOXYLASE (EUROFUNG)"/>
    <property type="match status" value="1"/>
</dbReference>
<dbReference type="Proteomes" id="UP001280897">
    <property type="component" value="Unassembled WGS sequence"/>
</dbReference>
<dbReference type="InterPro" id="IPR032466">
    <property type="entry name" value="Metal_Hydrolase"/>
</dbReference>
<dbReference type="Pfam" id="PF04909">
    <property type="entry name" value="Amidohydro_2"/>
    <property type="match status" value="1"/>
</dbReference>
<dbReference type="GeneID" id="57366817"/>